<organism evidence="3 4">
    <name type="scientific">Neorhodopirellula pilleata</name>
    <dbReference type="NCBI Taxonomy" id="2714738"/>
    <lineage>
        <taxon>Bacteria</taxon>
        <taxon>Pseudomonadati</taxon>
        <taxon>Planctomycetota</taxon>
        <taxon>Planctomycetia</taxon>
        <taxon>Pirellulales</taxon>
        <taxon>Pirellulaceae</taxon>
        <taxon>Neorhodopirellula</taxon>
    </lineage>
</organism>
<dbReference type="InterPro" id="IPR011519">
    <property type="entry name" value="UnbV_ASPIC"/>
</dbReference>
<gene>
    <name evidence="3" type="ORF">Pla100_08260</name>
</gene>
<evidence type="ECO:0000256" key="1">
    <source>
        <dbReference type="ARBA" id="ARBA00022729"/>
    </source>
</evidence>
<dbReference type="SUPFAM" id="SSF69318">
    <property type="entry name" value="Integrin alpha N-terminal domain"/>
    <property type="match status" value="1"/>
</dbReference>
<evidence type="ECO:0000313" key="4">
    <source>
        <dbReference type="Proteomes" id="UP000316213"/>
    </source>
</evidence>
<keyword evidence="4" id="KW-1185">Reference proteome</keyword>
<protein>
    <submittedName>
        <fullName evidence="3">FG-GAP repeat protein</fullName>
    </submittedName>
</protein>
<dbReference type="InterPro" id="IPR027039">
    <property type="entry name" value="Crtac1"/>
</dbReference>
<evidence type="ECO:0000259" key="2">
    <source>
        <dbReference type="Pfam" id="PF07593"/>
    </source>
</evidence>
<keyword evidence="1" id="KW-0732">Signal</keyword>
<accession>A0A5C6AWP4</accession>
<dbReference type="PANTHER" id="PTHR16026">
    <property type="entry name" value="CARTILAGE ACIDIC PROTEIN 1"/>
    <property type="match status" value="1"/>
</dbReference>
<dbReference type="EMBL" id="SJPM01000001">
    <property type="protein sequence ID" value="TWU03891.1"/>
    <property type="molecule type" value="Genomic_DNA"/>
</dbReference>
<dbReference type="InterPro" id="IPR028994">
    <property type="entry name" value="Integrin_alpha_N"/>
</dbReference>
<name>A0A5C6AWP4_9BACT</name>
<evidence type="ECO:0000313" key="3">
    <source>
        <dbReference type="EMBL" id="TWU03891.1"/>
    </source>
</evidence>
<sequence length="630" mass="69138">MALTLPDDPEPNAKREYLQIRGKLSPQTPWQSSEMLDQLTSQLSDLPPLNLDLHAATESDGRSTSTGSPTRELVPIESTIRFSNRAERFGLQHTTSLADDAAQQGHWIYQSNGGGIAAVDYDLDGWPDLAIADLNGQPMQDNSDTDRLFRNVAGRFTDVTDVSQLFDPGFTQGITVGDYNNDGWPDVFIGNIGRNRLFRNNGDGSWSDVTDAVGLKGKTWTTSSVIADFNGDGHADLFEANYCGGSRPYEKPCRSRVSGKLIACTPMDFDPEPDRVWSGRGDGTFAEATDAWMDQRTPGRGLGVVAGRLDERPGLDVYVANDMSANHLWSSDAEGMQEIGTARGVAVSGRSLSQASMGIAVADHDSDGDMDLFVTHFSEDHNTFYDQVRDGLWMDRSYRAGLSEPSMDYLGFGTQWIDFDNDGLPELVVANGHVSDVKRDDIGYAMPAQLFRLDAERTWYQPDRSTLGDYFQTNHLGRSLISLDVDRDGFNDVAITHLFEPVSLLINQTVVGPKPNSAAGMSSGQSVGLILIATEGHRDAIGANVNARIGQQRIHVQLTAGDGYLGSNQRRIAIGTGFNDVLDTLQIDWPSGRRQSIDHVRAGFDYVVVEGQTELFELFPHQSERKDVSR</sequence>
<dbReference type="AlphaFoldDB" id="A0A5C6AWP4"/>
<dbReference type="Proteomes" id="UP000316213">
    <property type="component" value="Unassembled WGS sequence"/>
</dbReference>
<feature type="domain" description="ASPIC/UnbV" evidence="2">
    <location>
        <begin position="540"/>
        <end position="602"/>
    </location>
</feature>
<dbReference type="OrthoDB" id="5287961at2"/>
<comment type="caution">
    <text evidence="3">The sequence shown here is derived from an EMBL/GenBank/DDBJ whole genome shotgun (WGS) entry which is preliminary data.</text>
</comment>
<dbReference type="Gene3D" id="2.130.10.130">
    <property type="entry name" value="Integrin alpha, N-terminal"/>
    <property type="match status" value="2"/>
</dbReference>
<proteinExistence type="predicted"/>
<dbReference type="RefSeq" id="WP_146576318.1">
    <property type="nucleotide sequence ID" value="NZ_SJPM01000001.1"/>
</dbReference>
<dbReference type="InterPro" id="IPR013517">
    <property type="entry name" value="FG-GAP"/>
</dbReference>
<reference evidence="3 4" key="1">
    <citation type="submission" date="2019-02" db="EMBL/GenBank/DDBJ databases">
        <title>Deep-cultivation of Planctomycetes and their phenomic and genomic characterization uncovers novel biology.</title>
        <authorList>
            <person name="Wiegand S."/>
            <person name="Jogler M."/>
            <person name="Boedeker C."/>
            <person name="Pinto D."/>
            <person name="Vollmers J."/>
            <person name="Rivas-Marin E."/>
            <person name="Kohn T."/>
            <person name="Peeters S.H."/>
            <person name="Heuer A."/>
            <person name="Rast P."/>
            <person name="Oberbeckmann S."/>
            <person name="Bunk B."/>
            <person name="Jeske O."/>
            <person name="Meyerdierks A."/>
            <person name="Storesund J.E."/>
            <person name="Kallscheuer N."/>
            <person name="Luecker S."/>
            <person name="Lage O.M."/>
            <person name="Pohl T."/>
            <person name="Merkel B.J."/>
            <person name="Hornburger P."/>
            <person name="Mueller R.-W."/>
            <person name="Bruemmer F."/>
            <person name="Labrenz M."/>
            <person name="Spormann A.M."/>
            <person name="Op Den Camp H."/>
            <person name="Overmann J."/>
            <person name="Amann R."/>
            <person name="Jetten M.S.M."/>
            <person name="Mascher T."/>
            <person name="Medema M.H."/>
            <person name="Devos D.P."/>
            <person name="Kaster A.-K."/>
            <person name="Ovreas L."/>
            <person name="Rohde M."/>
            <person name="Galperin M.Y."/>
            <person name="Jogler C."/>
        </authorList>
    </citation>
    <scope>NUCLEOTIDE SEQUENCE [LARGE SCALE GENOMIC DNA]</scope>
    <source>
        <strain evidence="3 4">Pla100</strain>
    </source>
</reference>
<dbReference type="Pfam" id="PF13517">
    <property type="entry name" value="FG-GAP_3"/>
    <property type="match status" value="1"/>
</dbReference>
<dbReference type="Pfam" id="PF07593">
    <property type="entry name" value="UnbV_ASPIC"/>
    <property type="match status" value="1"/>
</dbReference>
<dbReference type="PANTHER" id="PTHR16026:SF0">
    <property type="entry name" value="CARTILAGE ACIDIC PROTEIN 1"/>
    <property type="match status" value="1"/>
</dbReference>